<protein>
    <submittedName>
        <fullName evidence="6">Signal peptidase I</fullName>
        <ecNumber evidence="6">3.4.21.89</ecNumber>
    </submittedName>
</protein>
<keyword evidence="2 5" id="KW-0812">Transmembrane</keyword>
<dbReference type="RefSeq" id="WP_048180855.1">
    <property type="nucleotide sequence ID" value="NZ_CP009508.1"/>
</dbReference>
<reference evidence="6 7" key="1">
    <citation type="submission" date="2014-07" db="EMBL/GenBank/DDBJ databases">
        <title>Methanogenic archaea and the global carbon cycle.</title>
        <authorList>
            <person name="Henriksen J.R."/>
            <person name="Luke J."/>
            <person name="Reinhart S."/>
            <person name="Benedict M.N."/>
            <person name="Youngblut N.D."/>
            <person name="Metcalf M.E."/>
            <person name="Whitaker R.J."/>
            <person name="Metcalf W.W."/>
        </authorList>
    </citation>
    <scope>NUCLEOTIDE SEQUENCE [LARGE SCALE GENOMIC DNA]</scope>
    <source>
        <strain evidence="6 7">C2J</strain>
    </source>
</reference>
<dbReference type="NCBIfam" id="TIGR02228">
    <property type="entry name" value="sigpep_I_arch"/>
    <property type="match status" value="1"/>
</dbReference>
<evidence type="ECO:0000313" key="7">
    <source>
        <dbReference type="Proteomes" id="UP000033123"/>
    </source>
</evidence>
<dbReference type="KEGG" id="msj:MSSAC_1126"/>
<evidence type="ECO:0000256" key="5">
    <source>
        <dbReference type="SAM" id="Phobius"/>
    </source>
</evidence>
<dbReference type="HOGENOM" id="CLU_139550_0_0_2"/>
<evidence type="ECO:0000313" key="6">
    <source>
        <dbReference type="EMBL" id="AKB35716.1"/>
    </source>
</evidence>
<dbReference type="Proteomes" id="UP000033123">
    <property type="component" value="Chromosome"/>
</dbReference>
<dbReference type="GO" id="GO:0016020">
    <property type="term" value="C:membrane"/>
    <property type="evidence" value="ECO:0007669"/>
    <property type="project" value="UniProtKB-SubCell"/>
</dbReference>
<keyword evidence="4 5" id="KW-0472">Membrane</keyword>
<dbReference type="CDD" id="cd06530">
    <property type="entry name" value="S26_SPase_I"/>
    <property type="match status" value="1"/>
</dbReference>
<dbReference type="GeneID" id="24870716"/>
<dbReference type="PATRIC" id="fig|1434118.4.peg.1444"/>
<sequence length="166" mass="18502">MNTKDILNLILLIILIAPLIGTMIPMDSIHFMTVMGTSMEPVITSDDIIVISSGKTSVELGTIISYYYHFEDNSSPSVITHRVIGFAPEGYRTKGDACANADNYVVAPEDVIGVMRFKIPYLGALIHFANTLMGLFMLVILPAIILIIQEIRYLMRMEEDRDEACK</sequence>
<evidence type="ECO:0000256" key="2">
    <source>
        <dbReference type="ARBA" id="ARBA00022692"/>
    </source>
</evidence>
<proteinExistence type="predicted"/>
<accession>A0A0E3LCL2</accession>
<name>A0A0E3LCL2_9EURY</name>
<dbReference type="GO" id="GO:0006465">
    <property type="term" value="P:signal peptide processing"/>
    <property type="evidence" value="ECO:0007669"/>
    <property type="project" value="InterPro"/>
</dbReference>
<dbReference type="EC" id="3.4.21.89" evidence="6"/>
<feature type="transmembrane region" description="Helical" evidence="5">
    <location>
        <begin position="7"/>
        <end position="26"/>
    </location>
</feature>
<dbReference type="AlphaFoldDB" id="A0A0E3LCL2"/>
<dbReference type="STRING" id="1434118.MSSAC_1126"/>
<dbReference type="GO" id="GO:0009003">
    <property type="term" value="F:signal peptidase activity"/>
    <property type="evidence" value="ECO:0007669"/>
    <property type="project" value="UniProtKB-EC"/>
</dbReference>
<organism evidence="6 7">
    <name type="scientific">Methanosarcina siciliae C2J</name>
    <dbReference type="NCBI Taxonomy" id="1434118"/>
    <lineage>
        <taxon>Archaea</taxon>
        <taxon>Methanobacteriati</taxon>
        <taxon>Methanobacteriota</taxon>
        <taxon>Stenosarchaea group</taxon>
        <taxon>Methanomicrobia</taxon>
        <taxon>Methanosarcinales</taxon>
        <taxon>Methanosarcinaceae</taxon>
        <taxon>Methanosarcina</taxon>
    </lineage>
</organism>
<dbReference type="InterPro" id="IPR019533">
    <property type="entry name" value="Peptidase_S26"/>
</dbReference>
<dbReference type="GO" id="GO:0004252">
    <property type="term" value="F:serine-type endopeptidase activity"/>
    <property type="evidence" value="ECO:0007669"/>
    <property type="project" value="InterPro"/>
</dbReference>
<dbReference type="SUPFAM" id="SSF51306">
    <property type="entry name" value="LexA/Signal peptidase"/>
    <property type="match status" value="1"/>
</dbReference>
<gene>
    <name evidence="6" type="ORF">MSSAC_1126</name>
</gene>
<keyword evidence="6" id="KW-0378">Hydrolase</keyword>
<comment type="subcellular location">
    <subcellularLocation>
        <location evidence="1">Membrane</location>
    </subcellularLocation>
</comment>
<dbReference type="EMBL" id="CP009508">
    <property type="protein sequence ID" value="AKB35716.1"/>
    <property type="molecule type" value="Genomic_DNA"/>
</dbReference>
<dbReference type="InterPro" id="IPR001733">
    <property type="entry name" value="Peptidase_S26B"/>
</dbReference>
<evidence type="ECO:0000256" key="3">
    <source>
        <dbReference type="ARBA" id="ARBA00022989"/>
    </source>
</evidence>
<evidence type="ECO:0000256" key="4">
    <source>
        <dbReference type="ARBA" id="ARBA00023136"/>
    </source>
</evidence>
<evidence type="ECO:0000256" key="1">
    <source>
        <dbReference type="ARBA" id="ARBA00004370"/>
    </source>
</evidence>
<dbReference type="InterPro" id="IPR036286">
    <property type="entry name" value="LexA/Signal_pep-like_sf"/>
</dbReference>
<keyword evidence="3 5" id="KW-1133">Transmembrane helix</keyword>
<feature type="transmembrane region" description="Helical" evidence="5">
    <location>
        <begin position="124"/>
        <end position="148"/>
    </location>
</feature>